<dbReference type="InterPro" id="IPR044830">
    <property type="entry name" value="HD-Zip_III"/>
</dbReference>
<proteinExistence type="predicted"/>
<dbReference type="GO" id="GO:0003700">
    <property type="term" value="F:DNA-binding transcription factor activity"/>
    <property type="evidence" value="ECO:0007669"/>
    <property type="project" value="InterPro"/>
</dbReference>
<keyword evidence="1" id="KW-0539">Nucleus</keyword>
<reference evidence="3 4" key="1">
    <citation type="journal article" date="2014" name="Agronomy (Basel)">
        <title>A Draft Genome Sequence for Ensete ventricosum, the Drought-Tolerant Tree Against Hunger.</title>
        <authorList>
            <person name="Harrison J."/>
            <person name="Moore K.A."/>
            <person name="Paszkiewicz K."/>
            <person name="Jones T."/>
            <person name="Grant M."/>
            <person name="Ambacheew D."/>
            <person name="Muzemil S."/>
            <person name="Studholme D.J."/>
        </authorList>
    </citation>
    <scope>NUCLEOTIDE SEQUENCE [LARGE SCALE GENOMIC DNA]</scope>
</reference>
<organism evidence="3 4">
    <name type="scientific">Ensete ventricosum</name>
    <name type="common">Abyssinian banana</name>
    <name type="synonym">Musa ensete</name>
    <dbReference type="NCBI Taxonomy" id="4639"/>
    <lineage>
        <taxon>Eukaryota</taxon>
        <taxon>Viridiplantae</taxon>
        <taxon>Streptophyta</taxon>
        <taxon>Embryophyta</taxon>
        <taxon>Tracheophyta</taxon>
        <taxon>Spermatophyta</taxon>
        <taxon>Magnoliopsida</taxon>
        <taxon>Liliopsida</taxon>
        <taxon>Zingiberales</taxon>
        <taxon>Musaceae</taxon>
        <taxon>Ensete</taxon>
    </lineage>
</organism>
<dbReference type="EMBL" id="AMZH03004091">
    <property type="protein sequence ID" value="RRT70227.1"/>
    <property type="molecule type" value="Genomic_DNA"/>
</dbReference>
<name>A0A427A1U5_ENSVE</name>
<dbReference type="PANTHER" id="PTHR45950">
    <property type="entry name" value="HOMEOBOX-LEUCINE ZIPPER PROTEIN ATHB-14"/>
    <property type="match status" value="1"/>
</dbReference>
<evidence type="ECO:0000256" key="1">
    <source>
        <dbReference type="ARBA" id="ARBA00023242"/>
    </source>
</evidence>
<dbReference type="Pfam" id="PF08670">
    <property type="entry name" value="MEKHLA"/>
    <property type="match status" value="1"/>
</dbReference>
<evidence type="ECO:0000313" key="3">
    <source>
        <dbReference type="EMBL" id="RRT70227.1"/>
    </source>
</evidence>
<comment type="caution">
    <text evidence="3">The sequence shown here is derived from an EMBL/GenBank/DDBJ whole genome shotgun (WGS) entry which is preliminary data.</text>
</comment>
<sequence length="84" mass="9447">MLETTLIALQDITLEKTLDDGGRKLLCSEFPKIMQQGFSYLPAGICLSSMGRPVSYEQAVAWKVLNDDDSPHCLAFMFLNWSFV</sequence>
<gene>
    <name evidence="3" type="ORF">B296_00012101</name>
</gene>
<dbReference type="Proteomes" id="UP000287651">
    <property type="component" value="Unassembled WGS sequence"/>
</dbReference>
<accession>A0A427A1U5</accession>
<feature type="domain" description="MEKHLA" evidence="2">
    <location>
        <begin position="1"/>
        <end position="83"/>
    </location>
</feature>
<evidence type="ECO:0000259" key="2">
    <source>
        <dbReference type="Pfam" id="PF08670"/>
    </source>
</evidence>
<evidence type="ECO:0000313" key="4">
    <source>
        <dbReference type="Proteomes" id="UP000287651"/>
    </source>
</evidence>
<protein>
    <recommendedName>
        <fullName evidence="2">MEKHLA domain-containing protein</fullName>
    </recommendedName>
</protein>
<dbReference type="InterPro" id="IPR013978">
    <property type="entry name" value="MEKHLA"/>
</dbReference>
<dbReference type="PANTHER" id="PTHR45950:SF7">
    <property type="entry name" value="HOMEOBOX-LEUCINE ZIPPER PROTEIN ATHB-14"/>
    <property type="match status" value="1"/>
</dbReference>
<dbReference type="AlphaFoldDB" id="A0A427A1U5"/>